<dbReference type="Gene3D" id="3.10.310.70">
    <property type="match status" value="1"/>
</dbReference>
<dbReference type="EMBL" id="FNDK01000004">
    <property type="protein sequence ID" value="SDH31932.1"/>
    <property type="molecule type" value="Genomic_DNA"/>
</dbReference>
<protein>
    <recommendedName>
        <fullName evidence="1">Amidohydrolase 3 domain-containing protein</fullName>
    </recommendedName>
</protein>
<dbReference type="AlphaFoldDB" id="A0A1G8BFB5"/>
<dbReference type="OrthoDB" id="9767366at2"/>
<dbReference type="Gene3D" id="3.20.20.140">
    <property type="entry name" value="Metal-dependent hydrolases"/>
    <property type="match status" value="1"/>
</dbReference>
<evidence type="ECO:0000259" key="1">
    <source>
        <dbReference type="Pfam" id="PF07969"/>
    </source>
</evidence>
<proteinExistence type="predicted"/>
<dbReference type="STRING" id="568899.SAMN05192534_10430"/>
<sequence>MGMLWFNGTIYTMQGENDTVEAVYTNNGKIIAAGKEEDVKARCSAADQRVDLQGAVVFPGFTDSHLHMMGLGEAMLQLDLSSCKSAEELKEALKEKACHIKDGQWLIGEGWNENNFPDQRIIHKEELDEIAPYNPVLLTRVCRHAALANSVALERAGITEHTPDPSGGIIVKDEHGMPTGYLLDQAADLVKAVQPPVSDEELKTALHTAVGHMVKQGLTGGHTEDLNYYGGFKRTFQAFQEVINETNWRFRANLLVHHEVVDDVFEEGYEYGAVSDYLSFGAMKIFADGALGGRTAFLRESYQDDPASSGVRIHTPQQLSKLVQKARKKNMPVAIHTIGDKALEYAVKALEEYPVPAGKRDRIIHAQITPPDLIERLKRLNVVLDLQPGFVLSDFPWVEERLGARRLSYSFAWKTLLSQGVMCAGSSDAPIEPVDPLIGIQAAVIRKPPHETHNGYLPEQKLTPFEAVSLYTTGSAKAVGKETELGKVAPGYAADFTILDQDILTMPAEQIHQTKVLATVVGECFQYNRLTSGDY</sequence>
<dbReference type="SUPFAM" id="SSF51556">
    <property type="entry name" value="Metallo-dependent hydrolases"/>
    <property type="match status" value="1"/>
</dbReference>
<dbReference type="Proteomes" id="UP000199163">
    <property type="component" value="Unassembled WGS sequence"/>
</dbReference>
<gene>
    <name evidence="2" type="ORF">SAMN05192534_10430</name>
</gene>
<dbReference type="InterPro" id="IPR032466">
    <property type="entry name" value="Metal_Hydrolase"/>
</dbReference>
<dbReference type="PANTHER" id="PTHR22642:SF2">
    <property type="entry name" value="PROTEIN LONG AFTER FAR-RED 3"/>
    <property type="match status" value="1"/>
</dbReference>
<dbReference type="SUPFAM" id="SSF51338">
    <property type="entry name" value="Composite domain of metallo-dependent hydrolases"/>
    <property type="match status" value="1"/>
</dbReference>
<evidence type="ECO:0000313" key="3">
    <source>
        <dbReference type="Proteomes" id="UP000199163"/>
    </source>
</evidence>
<dbReference type="Pfam" id="PF07969">
    <property type="entry name" value="Amidohydro_3"/>
    <property type="match status" value="1"/>
</dbReference>
<dbReference type="InterPro" id="IPR033932">
    <property type="entry name" value="YtcJ-like"/>
</dbReference>
<dbReference type="Gene3D" id="2.30.40.10">
    <property type="entry name" value="Urease, subunit C, domain 1"/>
    <property type="match status" value="1"/>
</dbReference>
<organism evidence="2 3">
    <name type="scientific">Alteribacillus persepolensis</name>
    <dbReference type="NCBI Taxonomy" id="568899"/>
    <lineage>
        <taxon>Bacteria</taxon>
        <taxon>Bacillati</taxon>
        <taxon>Bacillota</taxon>
        <taxon>Bacilli</taxon>
        <taxon>Bacillales</taxon>
        <taxon>Bacillaceae</taxon>
        <taxon>Alteribacillus</taxon>
    </lineage>
</organism>
<feature type="domain" description="Amidohydrolase 3" evidence="1">
    <location>
        <begin position="50"/>
        <end position="522"/>
    </location>
</feature>
<dbReference type="InterPro" id="IPR011059">
    <property type="entry name" value="Metal-dep_hydrolase_composite"/>
</dbReference>
<dbReference type="InterPro" id="IPR013108">
    <property type="entry name" value="Amidohydro_3"/>
</dbReference>
<evidence type="ECO:0000313" key="2">
    <source>
        <dbReference type="EMBL" id="SDH31932.1"/>
    </source>
</evidence>
<keyword evidence="3" id="KW-1185">Reference proteome</keyword>
<dbReference type="PANTHER" id="PTHR22642">
    <property type="entry name" value="IMIDAZOLONEPROPIONASE"/>
    <property type="match status" value="1"/>
</dbReference>
<reference evidence="2 3" key="1">
    <citation type="submission" date="2016-10" db="EMBL/GenBank/DDBJ databases">
        <authorList>
            <person name="de Groot N.N."/>
        </authorList>
    </citation>
    <scope>NUCLEOTIDE SEQUENCE [LARGE SCALE GENOMIC DNA]</scope>
    <source>
        <strain evidence="2 3">DSM 21632</strain>
    </source>
</reference>
<dbReference type="GO" id="GO:0016810">
    <property type="term" value="F:hydrolase activity, acting on carbon-nitrogen (but not peptide) bonds"/>
    <property type="evidence" value="ECO:0007669"/>
    <property type="project" value="InterPro"/>
</dbReference>
<name>A0A1G8BFB5_9BACI</name>
<dbReference type="CDD" id="cd01300">
    <property type="entry name" value="YtcJ_like"/>
    <property type="match status" value="1"/>
</dbReference>
<accession>A0A1G8BFB5</accession>